<keyword evidence="2" id="KW-1185">Reference proteome</keyword>
<dbReference type="EMBL" id="JACGXG010000002">
    <property type="protein sequence ID" value="MBA8851243.1"/>
    <property type="molecule type" value="Genomic_DNA"/>
</dbReference>
<protein>
    <submittedName>
        <fullName evidence="1">Uncharacterized protein</fullName>
    </submittedName>
</protein>
<reference evidence="1 2" key="1">
    <citation type="submission" date="2020-07" db="EMBL/GenBank/DDBJ databases">
        <title>Genomic Encyclopedia of Type Strains, Phase IV (KMG-V): Genome sequencing to study the core and pangenomes of soil and plant-associated prokaryotes.</title>
        <authorList>
            <person name="Whitman W."/>
        </authorList>
    </citation>
    <scope>NUCLEOTIDE SEQUENCE [LARGE SCALE GENOMIC DNA]</scope>
    <source>
        <strain evidence="1 2">RH4WT92</strain>
    </source>
</reference>
<accession>A0ABR6AP62</accession>
<evidence type="ECO:0000313" key="2">
    <source>
        <dbReference type="Proteomes" id="UP000578622"/>
    </source>
</evidence>
<comment type="caution">
    <text evidence="1">The sequence shown here is derived from an EMBL/GenBank/DDBJ whole genome shotgun (WGS) entry which is preliminary data.</text>
</comment>
<organism evidence="1 2">
    <name type="scientific">Brucella intermedia</name>
    <dbReference type="NCBI Taxonomy" id="94625"/>
    <lineage>
        <taxon>Bacteria</taxon>
        <taxon>Pseudomonadati</taxon>
        <taxon>Pseudomonadota</taxon>
        <taxon>Alphaproteobacteria</taxon>
        <taxon>Hyphomicrobiales</taxon>
        <taxon>Brucellaceae</taxon>
        <taxon>Brucella/Ochrobactrum group</taxon>
        <taxon>Brucella</taxon>
    </lineage>
</organism>
<name>A0ABR6AP62_9HYPH</name>
<dbReference type="Proteomes" id="UP000578622">
    <property type="component" value="Unassembled WGS sequence"/>
</dbReference>
<dbReference type="RefSeq" id="WP_182511727.1">
    <property type="nucleotide sequence ID" value="NZ_JACGXG010000002.1"/>
</dbReference>
<gene>
    <name evidence="1" type="ORF">FHW20_002178</name>
</gene>
<evidence type="ECO:0000313" key="1">
    <source>
        <dbReference type="EMBL" id="MBA8851243.1"/>
    </source>
</evidence>
<proteinExistence type="predicted"/>
<sequence>MISNNERELRAALNRSLSDQAMTAFLAMPDDEKAQFANRFNNFFSKVCRAQWRIERAAA</sequence>